<sequence length="832" mass="86767">MDVREELVQLYRTYNPRRLTDIDAILEQFKGRERAMVAALREKYTRGGASADSSFTGASAAPLAEVPSRQTVTREVAAAPPPPPLTAAAAVGEAPLSAPVPPPPSSTAAHLSFADRSTGEAALSTFIPSPCAGSAAIGHATATAAGTAPAERHQEMARLIDQMCSVDVERLAGRVAMLSASAPSPSLRTPRLRWRTQSREASVLQVDGEGNAGRYSSSSSSNRELTELLRHTAVFLNFFSQCARRFLLLAEEEWGRLAGSALTASDGVASSWVPPRMEARRTAVEVPQRSPHQGHLSTRGSKDNAEPMRSGVDGPPHDNGNHERDRWCGSSSSNNGDNDENAAPGIGTRPLSSTRACIQPNAAIVSPPEHYAGAPPTPSAVAAPVHSCDVNQAHATVSSSRRRSSCVRGIRQPSLFSSSASPPRASTGSPPLPATERGGDRVAGSSSPTYRTTTVSPLTSSTSRRSGHSPRTPSPPSPPRHGEGEATSGASAAAVTVRTHADQHSPSLPLDGSPAATPPRPLDSPPTHGGALILRPPPALTPLARRRVHTWTPSSQLNRYAAACAALQSGDCVVLQPGVYYEELVLDNCGHVELASAYPGAAVVLRPSSKLAPALRIRGARSQVELKGVVLVQGEGVEAKDTQMVAAASATLSSTFSTAPALPLLSVSDGAVLQATACHFYGGAGGGVVIAGPHTHATLDLCLISLCSFAGIYVHNGASVEVRQSKVKKSEAGLRALEASFYVSESTLEENKTDGIVVYKGSMGVLEGSSLLNNGGNGLFLEGGSGEEVRVIGSTIELNAFYGVQRSRSSTLHIQSSYIRDNGLLPISEEGG</sequence>
<dbReference type="InterPro" id="IPR012334">
    <property type="entry name" value="Pectin_lyas_fold"/>
</dbReference>
<feature type="region of interest" description="Disordered" evidence="1">
    <location>
        <begin position="413"/>
        <end position="534"/>
    </location>
</feature>
<feature type="compositionally biased region" description="Basic and acidic residues" evidence="1">
    <location>
        <begin position="315"/>
        <end position="327"/>
    </location>
</feature>
<dbReference type="InterPro" id="IPR011050">
    <property type="entry name" value="Pectin_lyase_fold/virulence"/>
</dbReference>
<dbReference type="GeneID" id="5412412"/>
<dbReference type="SUPFAM" id="SSF51126">
    <property type="entry name" value="Pectin lyase-like"/>
    <property type="match status" value="1"/>
</dbReference>
<feature type="domain" description="Right handed beta helix" evidence="2">
    <location>
        <begin position="670"/>
        <end position="816"/>
    </location>
</feature>
<organism evidence="3 4">
    <name type="scientific">Leishmania braziliensis</name>
    <dbReference type="NCBI Taxonomy" id="5660"/>
    <lineage>
        <taxon>Eukaryota</taxon>
        <taxon>Discoba</taxon>
        <taxon>Euglenozoa</taxon>
        <taxon>Kinetoplastea</taxon>
        <taxon>Metakinetoplastina</taxon>
        <taxon>Trypanosomatida</taxon>
        <taxon>Trypanosomatidae</taxon>
        <taxon>Leishmaniinae</taxon>
        <taxon>Leishmania</taxon>
        <taxon>Leishmania braziliensis species complex</taxon>
    </lineage>
</organism>
<dbReference type="STRING" id="5660.A4H350"/>
<keyword evidence="4" id="KW-1185">Reference proteome</keyword>
<gene>
    <name evidence="3" type="ORF">LBRM_01_0290</name>
</gene>
<dbReference type="RefSeq" id="XP_001561470.1">
    <property type="nucleotide sequence ID" value="XM_001561420.2"/>
</dbReference>
<evidence type="ECO:0000313" key="3">
    <source>
        <dbReference type="EMBL" id="CAM36457.1"/>
    </source>
</evidence>
<feature type="compositionally biased region" description="Low complexity" evidence="1">
    <location>
        <begin position="485"/>
        <end position="497"/>
    </location>
</feature>
<proteinExistence type="predicted"/>
<dbReference type="Gene3D" id="2.160.20.10">
    <property type="entry name" value="Single-stranded right-handed beta-helix, Pectin lyase-like"/>
    <property type="match status" value="1"/>
</dbReference>
<dbReference type="VEuPathDB" id="TriTrypDB:LbrM.01.0290"/>
<dbReference type="InParanoid" id="A4H350"/>
<dbReference type="EMBL" id="FR798975">
    <property type="protein sequence ID" value="CAM36457.1"/>
    <property type="molecule type" value="Genomic_DNA"/>
</dbReference>
<evidence type="ECO:0000313" key="4">
    <source>
        <dbReference type="Proteomes" id="UP000007258"/>
    </source>
</evidence>
<dbReference type="Proteomes" id="UP000007258">
    <property type="component" value="Chromosome 1"/>
</dbReference>
<feature type="compositionally biased region" description="Polar residues" evidence="1">
    <location>
        <begin position="414"/>
        <end position="429"/>
    </location>
</feature>
<accession>A4H350</accession>
<dbReference type="AlphaFoldDB" id="A4H350"/>
<evidence type="ECO:0000256" key="1">
    <source>
        <dbReference type="SAM" id="MobiDB-lite"/>
    </source>
</evidence>
<evidence type="ECO:0000259" key="2">
    <source>
        <dbReference type="Pfam" id="PF13229"/>
    </source>
</evidence>
<dbReference type="KEGG" id="lbz:LBRM_01_0290"/>
<reference evidence="3 4" key="1">
    <citation type="journal article" date="2007" name="Nat. Genet.">
        <title>Comparative genomic analysis of three Leishmania species that cause diverse human disease.</title>
        <authorList>
            <person name="Peacock C.S."/>
            <person name="Seeger K."/>
            <person name="Harris D."/>
            <person name="Murphy L."/>
            <person name="Ruiz J.C."/>
            <person name="Quail M.A."/>
            <person name="Peters N."/>
            <person name="Adlem E."/>
            <person name="Tivey A."/>
            <person name="Aslett M."/>
            <person name="Kerhornou A."/>
            <person name="Ivens A."/>
            <person name="Fraser A."/>
            <person name="Rajandream M.A."/>
            <person name="Carver T."/>
            <person name="Norbertczak H."/>
            <person name="Chillingworth T."/>
            <person name="Hance Z."/>
            <person name="Jagels K."/>
            <person name="Moule S."/>
            <person name="Ormond D."/>
            <person name="Rutter S."/>
            <person name="Squares R."/>
            <person name="Whitehead S."/>
            <person name="Rabbinowitsch E."/>
            <person name="Arrowsmith C."/>
            <person name="White B."/>
            <person name="Thurston S."/>
            <person name="Bringaud F."/>
            <person name="Baldauf S.L."/>
            <person name="Faulconbridge A."/>
            <person name="Jeffares D."/>
            <person name="Depledge D.P."/>
            <person name="Oyola S.O."/>
            <person name="Hilley J.D."/>
            <person name="Brito L.O."/>
            <person name="Tosi L.R."/>
            <person name="Barrell B."/>
            <person name="Cruz A.K."/>
            <person name="Mottram J.C."/>
            <person name="Smith D.F."/>
            <person name="Berriman M."/>
        </authorList>
    </citation>
    <scope>NUCLEOTIDE SEQUENCE [LARGE SCALE GENOMIC DNA]</scope>
    <source>
        <strain evidence="3 4">MHOM/BR/75/M2904</strain>
    </source>
</reference>
<feature type="region of interest" description="Disordered" evidence="1">
    <location>
        <begin position="281"/>
        <end position="353"/>
    </location>
</feature>
<reference evidence="3 4" key="2">
    <citation type="journal article" date="2011" name="Genome Res.">
        <title>Chromosome and gene copy number variation allow major structural change between species and strains of Leishmania.</title>
        <authorList>
            <person name="Rogers M.B."/>
            <person name="Hilley J.D."/>
            <person name="Dickens N.J."/>
            <person name="Wilkes J."/>
            <person name="Bates P.A."/>
            <person name="Depledge D.P."/>
            <person name="Harris D."/>
            <person name="Her Y."/>
            <person name="Herzyk P."/>
            <person name="Imamura H."/>
            <person name="Otto T.D."/>
            <person name="Sanders M."/>
            <person name="Seeger K."/>
            <person name="Dujardin J.C."/>
            <person name="Berriman M."/>
            <person name="Smith D.F."/>
            <person name="Hertz-Fowler C."/>
            <person name="Mottram J.C."/>
        </authorList>
    </citation>
    <scope>NUCLEOTIDE SEQUENCE [LARGE SCALE GENOMIC DNA]</scope>
    <source>
        <strain evidence="3 4">MHOM/BR/75/M2904</strain>
    </source>
</reference>
<feature type="compositionally biased region" description="Low complexity" evidence="1">
    <location>
        <begin position="451"/>
        <end position="464"/>
    </location>
</feature>
<name>A4H350_LEIBR</name>
<dbReference type="Pfam" id="PF13229">
    <property type="entry name" value="Beta_helix"/>
    <property type="match status" value="1"/>
</dbReference>
<dbReference type="InterPro" id="IPR039448">
    <property type="entry name" value="Beta_helix"/>
</dbReference>
<dbReference type="OMA" id="ATACHFY"/>
<protein>
    <recommendedName>
        <fullName evidence="2">Right handed beta helix domain-containing protein</fullName>
    </recommendedName>
</protein>